<keyword evidence="3" id="KW-1185">Reference proteome</keyword>
<dbReference type="PROSITE" id="PS51257">
    <property type="entry name" value="PROKAR_LIPOPROTEIN"/>
    <property type="match status" value="1"/>
</dbReference>
<dbReference type="PANTHER" id="PTHR43283">
    <property type="entry name" value="BETA-LACTAMASE-RELATED"/>
    <property type="match status" value="1"/>
</dbReference>
<dbReference type="InterPro" id="IPR012338">
    <property type="entry name" value="Beta-lactam/transpept-like"/>
</dbReference>
<sequence length="369" mass="39492">MVTRRDMMILGLAAPWLTACGGGGSGGGGAGPENVVLSAIIDDDWNRAAPEGEGVAPALMQTLLAEGAQIPSLRSLLVVRNARLIGERYYADGQSSDLRHIRSATKTVSSLLAGQAIRDGKIRGVTSTLAELLPREMARVPTSVAGNVTLAQVLRMRSGLAWDEDVHMQELLHAPDLASLALSLPIAPLGPNGPYWNYNSAVSHLVSPIVANAYGEDTLAVATRNLFAPLGIRQTAWQRDGTGTILGSFGLQLRARDLMKLAWMALDGGMWQGKSVVPAAWLNESFTNHVHIGPIGDMSDVGYGYLWWRGMLGGHQVITAYGFGGQFAMLVPDLRMTIATAALWDLPLDEGSANEELIFNLIGRFLSKL</sequence>
<dbReference type="Proteomes" id="UP000440498">
    <property type="component" value="Unassembled WGS sequence"/>
</dbReference>
<name>A0A6A7N201_9BURK</name>
<keyword evidence="2" id="KW-0378">Hydrolase</keyword>
<comment type="caution">
    <text evidence="2">The sequence shown here is derived from an EMBL/GenBank/DDBJ whole genome shotgun (WGS) entry which is preliminary data.</text>
</comment>
<accession>A0A6A7N201</accession>
<dbReference type="AlphaFoldDB" id="A0A6A7N201"/>
<organism evidence="2 3">
    <name type="scientific">Rugamonas aquatica</name>
    <dbReference type="NCBI Taxonomy" id="2743357"/>
    <lineage>
        <taxon>Bacteria</taxon>
        <taxon>Pseudomonadati</taxon>
        <taxon>Pseudomonadota</taxon>
        <taxon>Betaproteobacteria</taxon>
        <taxon>Burkholderiales</taxon>
        <taxon>Oxalobacteraceae</taxon>
        <taxon>Telluria group</taxon>
        <taxon>Rugamonas</taxon>
    </lineage>
</organism>
<evidence type="ECO:0000313" key="3">
    <source>
        <dbReference type="Proteomes" id="UP000440498"/>
    </source>
</evidence>
<dbReference type="SUPFAM" id="SSF56601">
    <property type="entry name" value="beta-lactamase/transpeptidase-like"/>
    <property type="match status" value="1"/>
</dbReference>
<gene>
    <name evidence="2" type="ORF">GEV02_13160</name>
</gene>
<dbReference type="PANTHER" id="PTHR43283:SF7">
    <property type="entry name" value="BETA-LACTAMASE-RELATED DOMAIN-CONTAINING PROTEIN"/>
    <property type="match status" value="1"/>
</dbReference>
<dbReference type="Gene3D" id="3.40.710.10">
    <property type="entry name" value="DD-peptidase/beta-lactamase superfamily"/>
    <property type="match status" value="1"/>
</dbReference>
<feature type="domain" description="Beta-lactamase-related" evidence="1">
    <location>
        <begin position="75"/>
        <end position="347"/>
    </location>
</feature>
<proteinExistence type="predicted"/>
<dbReference type="Pfam" id="PF00144">
    <property type="entry name" value="Beta-lactamase"/>
    <property type="match status" value="1"/>
</dbReference>
<dbReference type="GO" id="GO:0016787">
    <property type="term" value="F:hydrolase activity"/>
    <property type="evidence" value="ECO:0007669"/>
    <property type="project" value="UniProtKB-KW"/>
</dbReference>
<evidence type="ECO:0000313" key="2">
    <source>
        <dbReference type="EMBL" id="MQA39104.1"/>
    </source>
</evidence>
<dbReference type="EMBL" id="WHUG01000004">
    <property type="protein sequence ID" value="MQA39104.1"/>
    <property type="molecule type" value="Genomic_DNA"/>
</dbReference>
<evidence type="ECO:0000259" key="1">
    <source>
        <dbReference type="Pfam" id="PF00144"/>
    </source>
</evidence>
<protein>
    <submittedName>
        <fullName evidence="2">Serine hydrolase</fullName>
    </submittedName>
</protein>
<dbReference type="InterPro" id="IPR050789">
    <property type="entry name" value="Diverse_Enzym_Activities"/>
</dbReference>
<dbReference type="InterPro" id="IPR001466">
    <property type="entry name" value="Beta-lactam-related"/>
</dbReference>
<reference evidence="2 3" key="1">
    <citation type="submission" date="2019-10" db="EMBL/GenBank/DDBJ databases">
        <title>Two novel species isolated from a subtropical stream in China.</title>
        <authorList>
            <person name="Lu H."/>
        </authorList>
    </citation>
    <scope>NUCLEOTIDE SEQUENCE [LARGE SCALE GENOMIC DNA]</scope>
    <source>
        <strain evidence="2 3">FT29W</strain>
    </source>
</reference>